<dbReference type="CDD" id="cd03441">
    <property type="entry name" value="R_hydratase_like"/>
    <property type="match status" value="1"/>
</dbReference>
<dbReference type="AlphaFoldDB" id="A0A401ZML2"/>
<keyword evidence="3" id="KW-1185">Reference proteome</keyword>
<accession>A0A401ZML2</accession>
<name>A0A401ZML2_9CHLR</name>
<dbReference type="Proteomes" id="UP000287224">
    <property type="component" value="Unassembled WGS sequence"/>
</dbReference>
<organism evidence="2 3">
    <name type="scientific">Dictyobacter aurantiacus</name>
    <dbReference type="NCBI Taxonomy" id="1936993"/>
    <lineage>
        <taxon>Bacteria</taxon>
        <taxon>Bacillati</taxon>
        <taxon>Chloroflexota</taxon>
        <taxon>Ktedonobacteria</taxon>
        <taxon>Ktedonobacterales</taxon>
        <taxon>Dictyobacteraceae</taxon>
        <taxon>Dictyobacter</taxon>
    </lineage>
</organism>
<dbReference type="InterPro" id="IPR029069">
    <property type="entry name" value="HotDog_dom_sf"/>
</dbReference>
<evidence type="ECO:0000313" key="3">
    <source>
        <dbReference type="Proteomes" id="UP000287224"/>
    </source>
</evidence>
<proteinExistence type="predicted"/>
<dbReference type="OrthoDB" id="160199at2"/>
<dbReference type="EMBL" id="BIFQ01000002">
    <property type="protein sequence ID" value="GCE08006.1"/>
    <property type="molecule type" value="Genomic_DNA"/>
</dbReference>
<reference evidence="3" key="1">
    <citation type="submission" date="2018-12" db="EMBL/GenBank/DDBJ databases">
        <title>Tengunoibacter tsumagoiensis gen. nov., sp. nov., Dictyobacter kobayashii sp. nov., D. alpinus sp. nov., and D. joshuensis sp. nov. and description of Dictyobacteraceae fam. nov. within the order Ktedonobacterales isolated from Tengu-no-mugimeshi.</title>
        <authorList>
            <person name="Wang C.M."/>
            <person name="Zheng Y."/>
            <person name="Sakai Y."/>
            <person name="Toyoda A."/>
            <person name="Minakuchi Y."/>
            <person name="Abe K."/>
            <person name="Yokota A."/>
            <person name="Yabe S."/>
        </authorList>
    </citation>
    <scope>NUCLEOTIDE SEQUENCE [LARGE SCALE GENOMIC DNA]</scope>
    <source>
        <strain evidence="3">S-27</strain>
    </source>
</reference>
<gene>
    <name evidence="2" type="ORF">KDAU_53350</name>
</gene>
<dbReference type="InterPro" id="IPR016709">
    <property type="entry name" value="HadA-like"/>
</dbReference>
<sequence>MFDTSKIGTSFAPFTYEVQRGKIHELNLAIGDMNPIYHSREAAQATGYADVPISPTTPTMFNFWGNRTRGSSMADLGIDVSRILHGEEEYEYLAPIYPDDVLTGTTTLIDGKTRPGSGGHSLDILTLETRYVNQHNQPVLNTRTSIVVRT</sequence>
<dbReference type="SUPFAM" id="SSF54637">
    <property type="entry name" value="Thioesterase/thiol ester dehydrase-isomerase"/>
    <property type="match status" value="1"/>
</dbReference>
<dbReference type="RefSeq" id="WP_126600238.1">
    <property type="nucleotide sequence ID" value="NZ_BIFQ01000002.1"/>
</dbReference>
<dbReference type="Pfam" id="PF13452">
    <property type="entry name" value="FAS1_DH_region"/>
    <property type="match status" value="1"/>
</dbReference>
<dbReference type="InterPro" id="IPR039569">
    <property type="entry name" value="FAS1-like_DH_region"/>
</dbReference>
<protein>
    <recommendedName>
        <fullName evidence="1">FAS1-like dehydratase domain-containing protein</fullName>
    </recommendedName>
</protein>
<comment type="caution">
    <text evidence="2">The sequence shown here is derived from an EMBL/GenBank/DDBJ whole genome shotgun (WGS) entry which is preliminary data.</text>
</comment>
<dbReference type="PIRSF" id="PIRSF018072">
    <property type="entry name" value="UCP018072"/>
    <property type="match status" value="1"/>
</dbReference>
<evidence type="ECO:0000259" key="1">
    <source>
        <dbReference type="Pfam" id="PF13452"/>
    </source>
</evidence>
<dbReference type="Gene3D" id="3.10.129.10">
    <property type="entry name" value="Hotdog Thioesterase"/>
    <property type="match status" value="1"/>
</dbReference>
<evidence type="ECO:0000313" key="2">
    <source>
        <dbReference type="EMBL" id="GCE08006.1"/>
    </source>
</evidence>
<feature type="domain" description="FAS1-like dehydratase" evidence="1">
    <location>
        <begin position="6"/>
        <end position="140"/>
    </location>
</feature>